<comment type="caution">
    <text evidence="1">The sequence shown here is derived from an EMBL/GenBank/DDBJ whole genome shotgun (WGS) entry which is preliminary data.</text>
</comment>
<evidence type="ECO:0000313" key="2">
    <source>
        <dbReference type="Proteomes" id="UP000720189"/>
    </source>
</evidence>
<proteinExistence type="predicted"/>
<dbReference type="RefSeq" id="XP_046050502.1">
    <property type="nucleotide sequence ID" value="XM_046190095.1"/>
</dbReference>
<dbReference type="Proteomes" id="UP000720189">
    <property type="component" value="Unassembled WGS sequence"/>
</dbReference>
<protein>
    <submittedName>
        <fullName evidence="1">Uncharacterized protein</fullName>
    </submittedName>
</protein>
<dbReference type="EMBL" id="JAGMUX010000007">
    <property type="protein sequence ID" value="KAH7254255.1"/>
    <property type="molecule type" value="Genomic_DNA"/>
</dbReference>
<organism evidence="1 2">
    <name type="scientific">Fusarium redolens</name>
    <dbReference type="NCBI Taxonomy" id="48865"/>
    <lineage>
        <taxon>Eukaryota</taxon>
        <taxon>Fungi</taxon>
        <taxon>Dikarya</taxon>
        <taxon>Ascomycota</taxon>
        <taxon>Pezizomycotina</taxon>
        <taxon>Sordariomycetes</taxon>
        <taxon>Hypocreomycetidae</taxon>
        <taxon>Hypocreales</taxon>
        <taxon>Nectriaceae</taxon>
        <taxon>Fusarium</taxon>
        <taxon>Fusarium redolens species complex</taxon>
    </lineage>
</organism>
<name>A0A9P9HBI9_FUSRE</name>
<gene>
    <name evidence="1" type="ORF">BKA55DRAFT_539088</name>
</gene>
<dbReference type="OrthoDB" id="4806845at2759"/>
<dbReference type="GeneID" id="70220049"/>
<reference evidence="1" key="1">
    <citation type="journal article" date="2021" name="Nat. Commun.">
        <title>Genetic determinants of endophytism in the Arabidopsis root mycobiome.</title>
        <authorList>
            <person name="Mesny F."/>
            <person name="Miyauchi S."/>
            <person name="Thiergart T."/>
            <person name="Pickel B."/>
            <person name="Atanasova L."/>
            <person name="Karlsson M."/>
            <person name="Huettel B."/>
            <person name="Barry K.W."/>
            <person name="Haridas S."/>
            <person name="Chen C."/>
            <person name="Bauer D."/>
            <person name="Andreopoulos W."/>
            <person name="Pangilinan J."/>
            <person name="LaButti K."/>
            <person name="Riley R."/>
            <person name="Lipzen A."/>
            <person name="Clum A."/>
            <person name="Drula E."/>
            <person name="Henrissat B."/>
            <person name="Kohler A."/>
            <person name="Grigoriev I.V."/>
            <person name="Martin F.M."/>
            <person name="Hacquard S."/>
        </authorList>
    </citation>
    <scope>NUCLEOTIDE SEQUENCE</scope>
    <source>
        <strain evidence="1">MPI-CAGE-AT-0023</strain>
    </source>
</reference>
<sequence length="350" mass="40592">MDNQNLGKDIRDTLDLTQNKAEIRRYLQLHRPPGQQYGSGPNDFDTRGLDCLIALIRHIYSQILPVYFDKEEHKEAEEKNPVLALAWLDINFEDKIAWANCKQHVLKVLSPSQEGTLETSFVSLVNSPLMKETFWNHEVHILYRACLEQPTDAPWGHADLGPNAAAAMVDMSTIVVDRNLEPEWSFRRYMRSYFKIVKKRNKRELCMCAEPCIIRVHYKTNKDLEPFPFSTLKNVNIPIAEIKDSEPIPDDRDCLYTLVASVSLKEQRIRTYAFLGEEIMPWPSSGKGNKWSLEDRIDGDFMLFYCRAGDAMPDFGIAETVHLPRDRPTFSFLNKFFDEGIKEKKEEERV</sequence>
<keyword evidence="2" id="KW-1185">Reference proteome</keyword>
<evidence type="ECO:0000313" key="1">
    <source>
        <dbReference type="EMBL" id="KAH7254255.1"/>
    </source>
</evidence>
<accession>A0A9P9HBI9</accession>
<dbReference type="AlphaFoldDB" id="A0A9P9HBI9"/>